<evidence type="ECO:0000256" key="1">
    <source>
        <dbReference type="SAM" id="MobiDB-lite"/>
    </source>
</evidence>
<name>A0A915EK65_9BILA</name>
<sequence length="142" mass="15946">MRGAFSCQLFIVDVESIAESVPQVCAALIQSMILLCELVVRECVEDPLDDVGTLKQLMELFTIVSRRDYKRTAQELISLFDENNNIGKQQSKDSAGSFGGPQETHLDHNNDGRRCEWQKQSLFLLTEVLCSLDEPEKGKHGT</sequence>
<keyword evidence="3" id="KW-1185">Reference proteome</keyword>
<dbReference type="InterPro" id="IPR057947">
    <property type="entry name" value="TPR_XPO7/RBP17"/>
</dbReference>
<evidence type="ECO:0000313" key="4">
    <source>
        <dbReference type="WBParaSite" id="jg7608"/>
    </source>
</evidence>
<feature type="region of interest" description="Disordered" evidence="1">
    <location>
        <begin position="86"/>
        <end position="111"/>
    </location>
</feature>
<dbReference type="Pfam" id="PF25795">
    <property type="entry name" value="TPR_XPO7"/>
    <property type="match status" value="1"/>
</dbReference>
<proteinExistence type="predicted"/>
<dbReference type="WBParaSite" id="jg7608">
    <property type="protein sequence ID" value="jg7608"/>
    <property type="gene ID" value="jg7608"/>
</dbReference>
<accession>A0A915EK65</accession>
<evidence type="ECO:0000259" key="2">
    <source>
        <dbReference type="Pfam" id="PF25795"/>
    </source>
</evidence>
<evidence type="ECO:0000313" key="3">
    <source>
        <dbReference type="Proteomes" id="UP000887574"/>
    </source>
</evidence>
<dbReference type="Proteomes" id="UP000887574">
    <property type="component" value="Unplaced"/>
</dbReference>
<reference evidence="4" key="1">
    <citation type="submission" date="2022-11" db="UniProtKB">
        <authorList>
            <consortium name="WormBaseParasite"/>
        </authorList>
    </citation>
    <scope>IDENTIFICATION</scope>
</reference>
<organism evidence="3 4">
    <name type="scientific">Ditylenchus dipsaci</name>
    <dbReference type="NCBI Taxonomy" id="166011"/>
    <lineage>
        <taxon>Eukaryota</taxon>
        <taxon>Metazoa</taxon>
        <taxon>Ecdysozoa</taxon>
        <taxon>Nematoda</taxon>
        <taxon>Chromadorea</taxon>
        <taxon>Rhabditida</taxon>
        <taxon>Tylenchina</taxon>
        <taxon>Tylenchomorpha</taxon>
        <taxon>Sphaerularioidea</taxon>
        <taxon>Anguinidae</taxon>
        <taxon>Anguininae</taxon>
        <taxon>Ditylenchus</taxon>
    </lineage>
</organism>
<feature type="domain" description="Exportin-7/Ran-binding protein 17 TPR repeats" evidence="2">
    <location>
        <begin position="37"/>
        <end position="88"/>
    </location>
</feature>
<protein>
    <recommendedName>
        <fullName evidence="2">Exportin-7/Ran-binding protein 17 TPR repeats domain-containing protein</fullName>
    </recommendedName>
</protein>
<dbReference type="AlphaFoldDB" id="A0A915EK65"/>